<evidence type="ECO:0000313" key="2">
    <source>
        <dbReference type="EMBL" id="PVY44947.1"/>
    </source>
</evidence>
<evidence type="ECO:0000256" key="1">
    <source>
        <dbReference type="SAM" id="Phobius"/>
    </source>
</evidence>
<keyword evidence="1" id="KW-0812">Transmembrane</keyword>
<dbReference type="AlphaFoldDB" id="A0A2U1B8U3"/>
<evidence type="ECO:0000313" key="3">
    <source>
        <dbReference type="Proteomes" id="UP000245959"/>
    </source>
</evidence>
<gene>
    <name evidence="2" type="ORF">C8D82_10491</name>
</gene>
<proteinExistence type="predicted"/>
<comment type="caution">
    <text evidence="2">The sequence shown here is derived from an EMBL/GenBank/DDBJ whole genome shotgun (WGS) entry which is preliminary data.</text>
</comment>
<keyword evidence="3" id="KW-1185">Reference proteome</keyword>
<dbReference type="RefSeq" id="WP_116882938.1">
    <property type="nucleotide sequence ID" value="NZ_CABMMC010000039.1"/>
</dbReference>
<dbReference type="SUPFAM" id="SSF54523">
    <property type="entry name" value="Pili subunits"/>
    <property type="match status" value="1"/>
</dbReference>
<reference evidence="2 3" key="1">
    <citation type="submission" date="2018-04" db="EMBL/GenBank/DDBJ databases">
        <title>Genomic Encyclopedia of Type Strains, Phase IV (KMG-IV): sequencing the most valuable type-strain genomes for metagenomic binning, comparative biology and taxonomic classification.</title>
        <authorList>
            <person name="Goeker M."/>
        </authorList>
    </citation>
    <scope>NUCLEOTIDE SEQUENCE [LARGE SCALE GENOMIC DNA]</scope>
    <source>
        <strain evidence="2 3">DSM 14823</strain>
    </source>
</reference>
<evidence type="ECO:0008006" key="4">
    <source>
        <dbReference type="Google" id="ProtNLM"/>
    </source>
</evidence>
<organism evidence="2 3">
    <name type="scientific">Victivallis vadensis</name>
    <dbReference type="NCBI Taxonomy" id="172901"/>
    <lineage>
        <taxon>Bacteria</taxon>
        <taxon>Pseudomonadati</taxon>
        <taxon>Lentisphaerota</taxon>
        <taxon>Lentisphaeria</taxon>
        <taxon>Victivallales</taxon>
        <taxon>Victivallaceae</taxon>
        <taxon>Victivallis</taxon>
    </lineage>
</organism>
<protein>
    <recommendedName>
        <fullName evidence="4">Prepilin-type N-terminal cleavage/methylation domain-containing protein</fullName>
    </recommendedName>
</protein>
<dbReference type="OrthoDB" id="10006311at2"/>
<dbReference type="GeneID" id="78294261"/>
<dbReference type="Proteomes" id="UP000245959">
    <property type="component" value="Unassembled WGS sequence"/>
</dbReference>
<keyword evidence="1" id="KW-1133">Transmembrane helix</keyword>
<dbReference type="InterPro" id="IPR045584">
    <property type="entry name" value="Pilin-like"/>
</dbReference>
<feature type="transmembrane region" description="Helical" evidence="1">
    <location>
        <begin position="13"/>
        <end position="31"/>
    </location>
</feature>
<name>A0A2U1B8U3_9BACT</name>
<keyword evidence="1" id="KW-0472">Membrane</keyword>
<accession>A0A2U1B8U3</accession>
<dbReference type="EMBL" id="QEKH01000004">
    <property type="protein sequence ID" value="PVY44947.1"/>
    <property type="molecule type" value="Genomic_DNA"/>
</dbReference>
<sequence>MALRRNNFTLIELVAVVAIMTLVLGISVSMLRKRSGPAQFENSVLAFRQFCMAARAQAAELGRDRVICYLPEDRSFRSGDPEPVEVDRDAVVLLEPPDQEPESEEFDIPASFAELKWLLPEEFVMNTETGELGNVGDRIEVFRFFPDGSASGVREFRLQFRDWSRVMTISPLTGRLMVEEGIAF</sequence>